<protein>
    <submittedName>
        <fullName evidence="2">Nuclear transcription factor Y subunit B</fullName>
    </submittedName>
</protein>
<sequence length="241" mass="25219">MRDRLLLAKNLEEGMTEEKKNTAGVKVVGGEIEKPKRNKKATHASIATSIEELGKHGLEEELNQIKHEEGAAEAKNDATWRAMKNNCETLSRTNHLKHMPKRVSVGWPARGGGGPAAVREERMADAPASPGGGGGSHESGSPRGGGGGGGGGGDSKLTAKAGDGSIKKDALGHGGASSSATQGMGQQGVYNQAMGYMQPQSSTHHLSGFAIRLEARISAFHHSTAMVLSQFDLRPGLVVRR</sequence>
<name>A0A3L6SZ23_PANMI</name>
<reference evidence="3" key="1">
    <citation type="journal article" date="2019" name="Nat. Commun.">
        <title>The genome of broomcorn millet.</title>
        <authorList>
            <person name="Zou C."/>
            <person name="Miki D."/>
            <person name="Li D."/>
            <person name="Tang Q."/>
            <person name="Xiao L."/>
            <person name="Rajput S."/>
            <person name="Deng P."/>
            <person name="Jia W."/>
            <person name="Huang R."/>
            <person name="Zhang M."/>
            <person name="Sun Y."/>
            <person name="Hu J."/>
            <person name="Fu X."/>
            <person name="Schnable P.S."/>
            <person name="Li F."/>
            <person name="Zhang H."/>
            <person name="Feng B."/>
            <person name="Zhu X."/>
            <person name="Liu R."/>
            <person name="Schnable J.C."/>
            <person name="Zhu J.-K."/>
            <person name="Zhang H."/>
        </authorList>
    </citation>
    <scope>NUCLEOTIDE SEQUENCE [LARGE SCALE GENOMIC DNA]</scope>
</reference>
<dbReference type="EMBL" id="PQIB02000003">
    <property type="protein sequence ID" value="RLN28404.1"/>
    <property type="molecule type" value="Genomic_DNA"/>
</dbReference>
<dbReference type="STRING" id="4540.A0A3L6SZ23"/>
<gene>
    <name evidence="2" type="ORF">C2845_PM05G35360</name>
</gene>
<evidence type="ECO:0000256" key="1">
    <source>
        <dbReference type="SAM" id="MobiDB-lite"/>
    </source>
</evidence>
<feature type="region of interest" description="Disordered" evidence="1">
    <location>
        <begin position="124"/>
        <end position="183"/>
    </location>
</feature>
<evidence type="ECO:0000313" key="2">
    <source>
        <dbReference type="EMBL" id="RLN28404.1"/>
    </source>
</evidence>
<feature type="compositionally biased region" description="Gly residues" evidence="1">
    <location>
        <begin position="130"/>
        <end position="154"/>
    </location>
</feature>
<dbReference type="AlphaFoldDB" id="A0A3L6SZ23"/>
<dbReference type="Proteomes" id="UP000275267">
    <property type="component" value="Unassembled WGS sequence"/>
</dbReference>
<comment type="caution">
    <text evidence="2">The sequence shown here is derived from an EMBL/GenBank/DDBJ whole genome shotgun (WGS) entry which is preliminary data.</text>
</comment>
<accession>A0A3L6SZ23</accession>
<evidence type="ECO:0000313" key="3">
    <source>
        <dbReference type="Proteomes" id="UP000275267"/>
    </source>
</evidence>
<organism evidence="2 3">
    <name type="scientific">Panicum miliaceum</name>
    <name type="common">Proso millet</name>
    <name type="synonym">Broomcorn millet</name>
    <dbReference type="NCBI Taxonomy" id="4540"/>
    <lineage>
        <taxon>Eukaryota</taxon>
        <taxon>Viridiplantae</taxon>
        <taxon>Streptophyta</taxon>
        <taxon>Embryophyta</taxon>
        <taxon>Tracheophyta</taxon>
        <taxon>Spermatophyta</taxon>
        <taxon>Magnoliopsida</taxon>
        <taxon>Liliopsida</taxon>
        <taxon>Poales</taxon>
        <taxon>Poaceae</taxon>
        <taxon>PACMAD clade</taxon>
        <taxon>Panicoideae</taxon>
        <taxon>Panicodae</taxon>
        <taxon>Paniceae</taxon>
        <taxon>Panicinae</taxon>
        <taxon>Panicum</taxon>
        <taxon>Panicum sect. Panicum</taxon>
    </lineage>
</organism>
<keyword evidence="3" id="KW-1185">Reference proteome</keyword>
<proteinExistence type="predicted"/>